<gene>
    <name evidence="1" type="ORF">A8145_23230</name>
</gene>
<dbReference type="Proteomes" id="UP000093737">
    <property type="component" value="Unassembled WGS sequence"/>
</dbReference>
<organism evidence="1 2">
    <name type="scientific">Rhizobium loti</name>
    <name type="common">Mesorhizobium loti</name>
    <dbReference type="NCBI Taxonomy" id="381"/>
    <lineage>
        <taxon>Bacteria</taxon>
        <taxon>Pseudomonadati</taxon>
        <taxon>Pseudomonadota</taxon>
        <taxon>Alphaproteobacteria</taxon>
        <taxon>Hyphomicrobiales</taxon>
        <taxon>Phyllobacteriaceae</taxon>
        <taxon>Mesorhizobium</taxon>
    </lineage>
</organism>
<proteinExistence type="predicted"/>
<dbReference type="EMBL" id="LYTK01000021">
    <property type="protein sequence ID" value="OBQ60839.1"/>
    <property type="molecule type" value="Genomic_DNA"/>
</dbReference>
<name>A0AA91J0Q4_RHILI</name>
<sequence length="151" mass="16864">MNGEFVNSSDRPVHCPAIGFTRTGASPQQGERTMYTKIKTAALSALVGLGTLAAIPAHADSLYLGFGNNQDPRFGVYAGDDGYRHRRDERRDDWRRGCSPDRALDKAERMGLRRARIVDANRRVVKVMGRQYGDRVVIVFANERGCPIINR</sequence>
<evidence type="ECO:0008006" key="3">
    <source>
        <dbReference type="Google" id="ProtNLM"/>
    </source>
</evidence>
<protein>
    <recommendedName>
        <fullName evidence="3">Antifreeze protein</fullName>
    </recommendedName>
</protein>
<comment type="caution">
    <text evidence="1">The sequence shown here is derived from an EMBL/GenBank/DDBJ whole genome shotgun (WGS) entry which is preliminary data.</text>
</comment>
<reference evidence="1 2" key="1">
    <citation type="submission" date="2016-05" db="EMBL/GenBank/DDBJ databases">
        <authorList>
            <person name="Ramsay J.P."/>
        </authorList>
    </citation>
    <scope>NUCLEOTIDE SEQUENCE [LARGE SCALE GENOMIC DNA]</scope>
    <source>
        <strain evidence="1 2">NZP2042</strain>
    </source>
</reference>
<dbReference type="AlphaFoldDB" id="A0AA91J0Q4"/>
<evidence type="ECO:0000313" key="2">
    <source>
        <dbReference type="Proteomes" id="UP000093737"/>
    </source>
</evidence>
<accession>A0AA91J0Q4</accession>
<evidence type="ECO:0000313" key="1">
    <source>
        <dbReference type="EMBL" id="OBQ60839.1"/>
    </source>
</evidence>